<dbReference type="InterPro" id="IPR049362">
    <property type="entry name" value="TTI1_rpt"/>
</dbReference>
<dbReference type="InterPro" id="IPR016024">
    <property type="entry name" value="ARM-type_fold"/>
</dbReference>
<dbReference type="Pfam" id="PF24173">
    <property type="entry name" value="TPR_TTI1_N"/>
    <property type="match status" value="1"/>
</dbReference>
<evidence type="ECO:0000313" key="3">
    <source>
        <dbReference type="EMBL" id="KAK4025740.1"/>
    </source>
</evidence>
<dbReference type="EMBL" id="JAOYFB010000038">
    <property type="protein sequence ID" value="KAK4025740.1"/>
    <property type="molecule type" value="Genomic_DNA"/>
</dbReference>
<protein>
    <recommendedName>
        <fullName evidence="5">TELO2-interacting protein</fullName>
    </recommendedName>
</protein>
<dbReference type="SUPFAM" id="SSF48371">
    <property type="entry name" value="ARM repeat"/>
    <property type="match status" value="1"/>
</dbReference>
<evidence type="ECO:0000259" key="1">
    <source>
        <dbReference type="Pfam" id="PF24173"/>
    </source>
</evidence>
<dbReference type="InterPro" id="IPR057567">
    <property type="entry name" value="TPR_TTI1_C"/>
</dbReference>
<keyword evidence="4" id="KW-1185">Reference proteome</keyword>
<evidence type="ECO:0000259" key="2">
    <source>
        <dbReference type="Pfam" id="PF24181"/>
    </source>
</evidence>
<accession>A0ABR0AKT9</accession>
<dbReference type="Pfam" id="PF24181">
    <property type="entry name" value="TPR_TTI1_C"/>
    <property type="match status" value="1"/>
</dbReference>
<dbReference type="Pfam" id="PF24176">
    <property type="entry name" value="TPR_TTI1_2nd"/>
    <property type="match status" value="1"/>
</dbReference>
<dbReference type="InterPro" id="IPR057566">
    <property type="entry name" value="TPR_TTI1_N"/>
</dbReference>
<dbReference type="PANTHER" id="PTHR18460">
    <property type="entry name" value="TEL2 INTERACTING PROTEIN 1 TTI1 FAMILY MEMBER"/>
    <property type="match status" value="1"/>
</dbReference>
<gene>
    <name evidence="3" type="ORF">OUZ56_014788</name>
</gene>
<feature type="domain" description="TTI1 N-terminal TPR" evidence="1">
    <location>
        <begin position="4"/>
        <end position="305"/>
    </location>
</feature>
<comment type="caution">
    <text evidence="3">The sequence shown here is derived from an EMBL/GenBank/DDBJ whole genome shotgun (WGS) entry which is preliminary data.</text>
</comment>
<organism evidence="3 4">
    <name type="scientific">Daphnia magna</name>
    <dbReference type="NCBI Taxonomy" id="35525"/>
    <lineage>
        <taxon>Eukaryota</taxon>
        <taxon>Metazoa</taxon>
        <taxon>Ecdysozoa</taxon>
        <taxon>Arthropoda</taxon>
        <taxon>Crustacea</taxon>
        <taxon>Branchiopoda</taxon>
        <taxon>Diplostraca</taxon>
        <taxon>Cladocera</taxon>
        <taxon>Anomopoda</taxon>
        <taxon>Daphniidae</taxon>
        <taxon>Daphnia</taxon>
    </lineage>
</organism>
<evidence type="ECO:0008006" key="5">
    <source>
        <dbReference type="Google" id="ProtNLM"/>
    </source>
</evidence>
<feature type="domain" description="TTI1 C-terminal TPR" evidence="2">
    <location>
        <begin position="655"/>
        <end position="897"/>
    </location>
</feature>
<dbReference type="PANTHER" id="PTHR18460:SF3">
    <property type="entry name" value="TELO2-INTERACTING PROTEIN 1 HOMOLOG"/>
    <property type="match status" value="1"/>
</dbReference>
<proteinExistence type="predicted"/>
<sequence length="945" mass="106586">MGDFSKFKPICVELLKTPSLEKLAKLKLLIIETENESIKQLQEYILFPLFIIISNEEFRNEKTFCAACNCVQEVCRKSTLKVYKIFSDFLLQFLLVVHSVNPTESKILQSEEVKLESIESLLALLRSASSEVILELLSETSRLQLGHLVFTLLKVAANEEMKELRVSALDTLMELSCIPTTDLGSSLAGFFPGICTHMLKTINGSIKQSHFLTKRAVEVFSSWIRIILNNSRFQNAGKSDTEWLQRTRTNLHLVFEKMMKNSDMHWKVKLGITSLVAEVLEDCSVTLEPSLPLLIKKLVQFTADECLEVQEAAKKRITILSHSQTNFNSAVRQNLYDIVTCLPRIVTQGITHDQLVVLQELQGHLTLLGPRLEQSLIFSGLRQRLFKGLLISATLEPTKVTESDETFSFQYLRENRVVSLFAACCFTIGRHGNLSDTSDYLLDVVRQKDSFDKESVYVMNLVLKGANVDPPVFTTVIKEYSTCLTHLSAGSKTDIIVGHLMLLVIGELAVRMGNDFSPLLITALKPVLEKAGNPEFCEAGIRSLQRMAKALQLSTVSQLLEENADYYAPQLSYQLQNIVRYPRAIDLLRALLMLSDIRMDYWLERMVQHALKGLDKNHSLRALPYVQVFELYSKAALKAKPDGPACAKPLSKGEAVSVEEVAQRIAEYKANIKLTETCFETENEVDAEEAEEIREFEVEQLKEEVISPPPQVNIVADILDRCTKILPQCIEEQLYAALMKTICLSVEVLSSHEDVFLPKVHKLWEPLKNQLLGTSHLKQKQALEVFLSLVRCCPDFIRHRAVREVIPKLVAFLQNQANASRGRSSRAHIASQAYKLQKLALSAMATVVEFLDPPVLEVVGIIQAISLYLSNKQVSELQNLAKENLIAIAKYHSGSVWLTLHSMIARRTFTRPGFPPIEVGTTEENSEFKSNAEELTKQLYPLIWS</sequence>
<dbReference type="Gene3D" id="1.25.10.10">
    <property type="entry name" value="Leucine-rich Repeat Variant"/>
    <property type="match status" value="1"/>
</dbReference>
<dbReference type="Pfam" id="PF21547">
    <property type="entry name" value="TTI1"/>
    <property type="match status" value="1"/>
</dbReference>
<name>A0ABR0AKT9_9CRUS</name>
<evidence type="ECO:0000313" key="4">
    <source>
        <dbReference type="Proteomes" id="UP001234178"/>
    </source>
</evidence>
<dbReference type="InterPro" id="IPR011989">
    <property type="entry name" value="ARM-like"/>
</dbReference>
<reference evidence="3 4" key="1">
    <citation type="journal article" date="2023" name="Nucleic Acids Res.">
        <title>The hologenome of Daphnia magna reveals possible DNA methylation and microbiome-mediated evolution of the host genome.</title>
        <authorList>
            <person name="Chaturvedi A."/>
            <person name="Li X."/>
            <person name="Dhandapani V."/>
            <person name="Marshall H."/>
            <person name="Kissane S."/>
            <person name="Cuenca-Cambronero M."/>
            <person name="Asole G."/>
            <person name="Calvet F."/>
            <person name="Ruiz-Romero M."/>
            <person name="Marangio P."/>
            <person name="Guigo R."/>
            <person name="Rago D."/>
            <person name="Mirbahai L."/>
            <person name="Eastwood N."/>
            <person name="Colbourne J.K."/>
            <person name="Zhou J."/>
            <person name="Mallon E."/>
            <person name="Orsini L."/>
        </authorList>
    </citation>
    <scope>NUCLEOTIDE SEQUENCE [LARGE SCALE GENOMIC DNA]</scope>
    <source>
        <strain evidence="3">LRV0_1</strain>
    </source>
</reference>
<dbReference type="InterPro" id="IPR052587">
    <property type="entry name" value="TELO2-interacting_protein_1"/>
</dbReference>
<dbReference type="Proteomes" id="UP001234178">
    <property type="component" value="Unassembled WGS sequence"/>
</dbReference>